<reference evidence="2" key="1">
    <citation type="submission" date="2016-10" db="EMBL/GenBank/DDBJ databases">
        <authorList>
            <person name="Varghese N."/>
            <person name="Submissions S."/>
        </authorList>
    </citation>
    <scope>NUCLEOTIDE SEQUENCE [LARGE SCALE GENOMIC DNA]</scope>
    <source>
        <strain evidence="2">DSM 23095</strain>
    </source>
</reference>
<protein>
    <submittedName>
        <fullName evidence="1">Uncharacterized protein</fullName>
    </submittedName>
</protein>
<organism evidence="1 2">
    <name type="scientific">Algoriphagus faecimaris</name>
    <dbReference type="NCBI Taxonomy" id="686796"/>
    <lineage>
        <taxon>Bacteria</taxon>
        <taxon>Pseudomonadati</taxon>
        <taxon>Bacteroidota</taxon>
        <taxon>Cytophagia</taxon>
        <taxon>Cytophagales</taxon>
        <taxon>Cyclobacteriaceae</taxon>
        <taxon>Algoriphagus</taxon>
    </lineage>
</organism>
<name>A0A1G6WT09_9BACT</name>
<proteinExistence type="predicted"/>
<dbReference type="RefSeq" id="WP_087941047.1">
    <property type="nucleotide sequence ID" value="NZ_FNAC01000047.1"/>
</dbReference>
<gene>
    <name evidence="1" type="ORF">SAMN04488104_104722</name>
</gene>
<evidence type="ECO:0000313" key="2">
    <source>
        <dbReference type="Proteomes" id="UP000199060"/>
    </source>
</evidence>
<dbReference type="AlphaFoldDB" id="A0A1G6WT09"/>
<sequence>MAKFLDLFAVSSVLLIKQFLPQIPTEKDAYACGLTINGSKNLGKSVKQIRVYLRTFIIPVDHCKKYVHARRLIIDGMNNQRKSAGNLNLD</sequence>
<dbReference type="EMBL" id="FNAC01000047">
    <property type="protein sequence ID" value="SDD68951.1"/>
    <property type="molecule type" value="Genomic_DNA"/>
</dbReference>
<accession>A0A1G6WT09</accession>
<dbReference type="Proteomes" id="UP000199060">
    <property type="component" value="Unassembled WGS sequence"/>
</dbReference>
<evidence type="ECO:0000313" key="1">
    <source>
        <dbReference type="EMBL" id="SDD68951.1"/>
    </source>
</evidence>
<keyword evidence="2" id="KW-1185">Reference proteome</keyword>